<organism evidence="3 4">
    <name type="scientific">Paracoccus lichenicola</name>
    <dbReference type="NCBI Taxonomy" id="2665644"/>
    <lineage>
        <taxon>Bacteria</taxon>
        <taxon>Pseudomonadati</taxon>
        <taxon>Pseudomonadota</taxon>
        <taxon>Alphaproteobacteria</taxon>
        <taxon>Rhodobacterales</taxon>
        <taxon>Paracoccaceae</taxon>
        <taxon>Paracoccus</taxon>
    </lineage>
</organism>
<dbReference type="Gene3D" id="1.20.1260.10">
    <property type="match status" value="1"/>
</dbReference>
<evidence type="ECO:0000259" key="2">
    <source>
        <dbReference type="Pfam" id="PF13628"/>
    </source>
</evidence>
<dbReference type="AlphaFoldDB" id="A0A6L6HQ38"/>
<dbReference type="Proteomes" id="UP000481417">
    <property type="component" value="Unassembled WGS sequence"/>
</dbReference>
<keyword evidence="4" id="KW-1185">Reference proteome</keyword>
<dbReference type="EMBL" id="WMBT01000008">
    <property type="protein sequence ID" value="MTE01287.1"/>
    <property type="molecule type" value="Genomic_DNA"/>
</dbReference>
<evidence type="ECO:0000313" key="3">
    <source>
        <dbReference type="EMBL" id="MTE01287.1"/>
    </source>
</evidence>
<comment type="caution">
    <text evidence="3">The sequence shown here is derived from an EMBL/GenBank/DDBJ whole genome shotgun (WGS) entry which is preliminary data.</text>
</comment>
<dbReference type="RefSeq" id="WP_154765359.1">
    <property type="nucleotide sequence ID" value="NZ_WMBT01000008.1"/>
</dbReference>
<feature type="domain" description="DUF4142" evidence="2">
    <location>
        <begin position="27"/>
        <end position="157"/>
    </location>
</feature>
<dbReference type="PANTHER" id="PTHR38593:SF1">
    <property type="entry name" value="BLR2558 PROTEIN"/>
    <property type="match status" value="1"/>
</dbReference>
<dbReference type="Pfam" id="PF13628">
    <property type="entry name" value="DUF4142"/>
    <property type="match status" value="1"/>
</dbReference>
<feature type="signal peptide" evidence="1">
    <location>
        <begin position="1"/>
        <end position="18"/>
    </location>
</feature>
<reference evidence="3 4" key="1">
    <citation type="submission" date="2019-11" db="EMBL/GenBank/DDBJ databases">
        <authorList>
            <person name="Lang L."/>
        </authorList>
    </citation>
    <scope>NUCLEOTIDE SEQUENCE [LARGE SCALE GENOMIC DNA]</scope>
    <source>
        <strain evidence="3 4">YIM 132242</strain>
    </source>
</reference>
<dbReference type="InterPro" id="IPR012347">
    <property type="entry name" value="Ferritin-like"/>
</dbReference>
<dbReference type="PANTHER" id="PTHR38593">
    <property type="entry name" value="BLR2558 PROTEIN"/>
    <property type="match status" value="1"/>
</dbReference>
<sequence length="161" mass="17103">MKRLATALLILFPLAAPAQETDVDPPAFVGMAASSNAFEIRSSQMATDKATDPALKDFAARMIADHEKAGADLKAAAGDIPLPAEPTAEHMAMIGLLENARGAEFDNLYKTMQVRAHAEAVGLFQTFAETGSDPDLQAFAAATLPTLEEHRAHIEEITTGQ</sequence>
<accession>A0A6L6HQ38</accession>
<gene>
    <name evidence="3" type="ORF">GIY56_13435</name>
</gene>
<protein>
    <submittedName>
        <fullName evidence="3">DUF4142 domain-containing protein</fullName>
    </submittedName>
</protein>
<evidence type="ECO:0000313" key="4">
    <source>
        <dbReference type="Proteomes" id="UP000481417"/>
    </source>
</evidence>
<proteinExistence type="predicted"/>
<feature type="chain" id="PRO_5026898622" evidence="1">
    <location>
        <begin position="19"/>
        <end position="161"/>
    </location>
</feature>
<dbReference type="InterPro" id="IPR025419">
    <property type="entry name" value="DUF4142"/>
</dbReference>
<name>A0A6L6HQ38_9RHOB</name>
<evidence type="ECO:0000256" key="1">
    <source>
        <dbReference type="SAM" id="SignalP"/>
    </source>
</evidence>
<keyword evidence="1" id="KW-0732">Signal</keyword>